<feature type="non-terminal residue" evidence="2">
    <location>
        <position position="1"/>
    </location>
</feature>
<reference evidence="2" key="1">
    <citation type="submission" date="2020-02" db="EMBL/GenBank/DDBJ databases">
        <authorList>
            <person name="Meier V. D."/>
        </authorList>
    </citation>
    <scope>NUCLEOTIDE SEQUENCE</scope>
    <source>
        <strain evidence="2">AVDCRST_MAG02</strain>
    </source>
</reference>
<gene>
    <name evidence="2" type="ORF">AVDCRST_MAG02-1519</name>
</gene>
<feature type="non-terminal residue" evidence="2">
    <location>
        <position position="157"/>
    </location>
</feature>
<sequence>DRRREKPERGARGHPRGHPRGRPGRRHRGATSRDAAGPSGGGRFRRDRGGGPRPGSGQGSRVGSGRGPDPDRHTTQPPQGAGRYGRLRRPGEDRYGLRGGVGPASEVQEARAPFQEVYGARRGQRGPRWGHGQDHRDPSDLGAQALAAGQHRVEGRV</sequence>
<accession>A0A6J4QU76</accession>
<dbReference type="AlphaFoldDB" id="A0A6J4QU76"/>
<name>A0A6J4QU76_9ACTN</name>
<proteinExistence type="predicted"/>
<evidence type="ECO:0000256" key="1">
    <source>
        <dbReference type="SAM" id="MobiDB-lite"/>
    </source>
</evidence>
<feature type="region of interest" description="Disordered" evidence="1">
    <location>
        <begin position="1"/>
        <end position="157"/>
    </location>
</feature>
<keyword evidence="2" id="KW-0687">Ribonucleoprotein</keyword>
<evidence type="ECO:0000313" key="2">
    <source>
        <dbReference type="EMBL" id="CAA9455346.1"/>
    </source>
</evidence>
<dbReference type="EMBL" id="CADCVH010000049">
    <property type="protein sequence ID" value="CAA9455346.1"/>
    <property type="molecule type" value="Genomic_DNA"/>
</dbReference>
<feature type="compositionally biased region" description="Basic residues" evidence="1">
    <location>
        <begin position="12"/>
        <end position="30"/>
    </location>
</feature>
<dbReference type="GO" id="GO:0005840">
    <property type="term" value="C:ribosome"/>
    <property type="evidence" value="ECO:0007669"/>
    <property type="project" value="UniProtKB-KW"/>
</dbReference>
<feature type="compositionally biased region" description="Gly residues" evidence="1">
    <location>
        <begin position="51"/>
        <end position="66"/>
    </location>
</feature>
<organism evidence="2">
    <name type="scientific">uncultured Rubrobacteraceae bacterium</name>
    <dbReference type="NCBI Taxonomy" id="349277"/>
    <lineage>
        <taxon>Bacteria</taxon>
        <taxon>Bacillati</taxon>
        <taxon>Actinomycetota</taxon>
        <taxon>Rubrobacteria</taxon>
        <taxon>Rubrobacterales</taxon>
        <taxon>Rubrobacteraceae</taxon>
        <taxon>environmental samples</taxon>
    </lineage>
</organism>
<protein>
    <submittedName>
        <fullName evidence="2">SSU ribosomal protein S17p (S11e)</fullName>
    </submittedName>
</protein>
<keyword evidence="2" id="KW-0689">Ribosomal protein</keyword>
<feature type="compositionally biased region" description="Basic and acidic residues" evidence="1">
    <location>
        <begin position="1"/>
        <end position="11"/>
    </location>
</feature>